<dbReference type="Proteomes" id="UP000268094">
    <property type="component" value="Unassembled WGS sequence"/>
</dbReference>
<feature type="non-terminal residue" evidence="2">
    <location>
        <position position="80"/>
    </location>
</feature>
<protein>
    <submittedName>
        <fullName evidence="2">Uncharacterized protein</fullName>
    </submittedName>
</protein>
<sequence length="80" mass="7778">MKLKPLSRAVLTAALATGLSATPALAVTPVTPIHESPPVASTVAGEGLGATAFSAAGFSEPGFRGARAGAWACATAVSSR</sequence>
<keyword evidence="1" id="KW-0732">Signal</keyword>
<feature type="chain" id="PRO_5017458346" evidence="1">
    <location>
        <begin position="27"/>
        <end position="80"/>
    </location>
</feature>
<comment type="caution">
    <text evidence="2">The sequence shown here is derived from an EMBL/GenBank/DDBJ whole genome shotgun (WGS) entry which is preliminary data.</text>
</comment>
<accession>A0A3A8IIF3</accession>
<evidence type="ECO:0000313" key="3">
    <source>
        <dbReference type="Proteomes" id="UP000268094"/>
    </source>
</evidence>
<reference evidence="3" key="1">
    <citation type="submission" date="2018-09" db="EMBL/GenBank/DDBJ databases">
        <authorList>
            <person name="Livingstone P.G."/>
            <person name="Whitworth D.E."/>
        </authorList>
    </citation>
    <scope>NUCLEOTIDE SEQUENCE [LARGE SCALE GENOMIC DNA]</scope>
    <source>
        <strain evidence="3">CA054A</strain>
    </source>
</reference>
<proteinExistence type="predicted"/>
<dbReference type="AlphaFoldDB" id="A0A3A8IIF3"/>
<dbReference type="RefSeq" id="WP_147448899.1">
    <property type="nucleotide sequence ID" value="NZ_RAVZ01000240.1"/>
</dbReference>
<name>A0A3A8IIF3_9BACT</name>
<dbReference type="EMBL" id="RAVZ01000240">
    <property type="protein sequence ID" value="RKG79664.1"/>
    <property type="molecule type" value="Genomic_DNA"/>
</dbReference>
<gene>
    <name evidence="2" type="ORF">D7V88_28460</name>
</gene>
<keyword evidence="3" id="KW-1185">Reference proteome</keyword>
<evidence type="ECO:0000256" key="1">
    <source>
        <dbReference type="SAM" id="SignalP"/>
    </source>
</evidence>
<feature type="signal peptide" evidence="1">
    <location>
        <begin position="1"/>
        <end position="26"/>
    </location>
</feature>
<organism evidence="2 3">
    <name type="scientific">Corallococcus terminator</name>
    <dbReference type="NCBI Taxonomy" id="2316733"/>
    <lineage>
        <taxon>Bacteria</taxon>
        <taxon>Pseudomonadati</taxon>
        <taxon>Myxococcota</taxon>
        <taxon>Myxococcia</taxon>
        <taxon>Myxococcales</taxon>
        <taxon>Cystobacterineae</taxon>
        <taxon>Myxococcaceae</taxon>
        <taxon>Corallococcus</taxon>
    </lineage>
</organism>
<evidence type="ECO:0000313" key="2">
    <source>
        <dbReference type="EMBL" id="RKG79664.1"/>
    </source>
</evidence>